<dbReference type="Pfam" id="PF07778">
    <property type="entry name" value="CENP-I"/>
    <property type="match status" value="2"/>
</dbReference>
<evidence type="ECO:0008006" key="9">
    <source>
        <dbReference type="Google" id="ProtNLM"/>
    </source>
</evidence>
<evidence type="ECO:0000313" key="7">
    <source>
        <dbReference type="EMBL" id="KAG7289582.1"/>
    </source>
</evidence>
<dbReference type="CDD" id="cd22647">
    <property type="entry name" value="CTF3_NTD_HEAT"/>
    <property type="match status" value="1"/>
</dbReference>
<keyword evidence="8" id="KW-1185">Reference proteome</keyword>
<evidence type="ECO:0000256" key="3">
    <source>
        <dbReference type="ARBA" id="ARBA00005470"/>
    </source>
</evidence>
<dbReference type="AlphaFoldDB" id="A0AAD4F169"/>
<evidence type="ECO:0000256" key="2">
    <source>
        <dbReference type="ARBA" id="ARBA00004584"/>
    </source>
</evidence>
<evidence type="ECO:0000256" key="6">
    <source>
        <dbReference type="ARBA" id="ARBA00023328"/>
    </source>
</evidence>
<dbReference type="PANTHER" id="PTHR48208">
    <property type="entry name" value="CENTROMERE PROTEIN I"/>
    <property type="match status" value="1"/>
</dbReference>
<comment type="similarity">
    <text evidence="3">Belongs to the CENP-I/CTF3 family.</text>
</comment>
<keyword evidence="6" id="KW-0137">Centromere</keyword>
<evidence type="ECO:0000256" key="1">
    <source>
        <dbReference type="ARBA" id="ARBA00004123"/>
    </source>
</evidence>
<comment type="caution">
    <text evidence="7">The sequence shown here is derived from an EMBL/GenBank/DDBJ whole genome shotgun (WGS) entry which is preliminary data.</text>
</comment>
<evidence type="ECO:0000256" key="4">
    <source>
        <dbReference type="ARBA" id="ARBA00022454"/>
    </source>
</evidence>
<sequence length="681" mass="75556">MPLSSPRGADADELDHADDLDGLIGDLEAASKVPAKRRKTSIKSTVEKTTSWLYDRGALPDELTRLVDLLTVRNHLDQASLAAIVRNLYPSARISDEVVLRFVGALGHGQLKPSLPLQSLFLRWLVMVYHMLQNPTILSQAYGVLFNLLDTAAIRLALSRQTGADPNLTGLLRVFKNYYPEIIVGDITKGRAASFKHPDPQWRARLDEIQQQRSERDDDRGTRNGFAVNHALGRQLKGTKAVVPAVHTLHAQESSVTLEEIDNAEAFVKNLEKIELPNQLVAVLADPLLQKFLLLRPDAEGSSRISNWVMACLDDVASGDADSGLLMDMLDVVHDYAMATKTLPPLLLTFFAQFLQVWDGSDMRATVLETLSFAPLMEFKELSNITGPLESAVLDNTATSQVSLLGFYTLLLRRWTITIDTAQDLESLPVAAVPDMIGHVNNLALTLTQTSPTVATYLHILDFYEAAAALYSKQRLLQHINVTIPPPLLVYLLYFSPSLAVVSRLCGILAAYKRSWEAVMSEAVPRALTRRERDQINLFNGFLMDLCNCLWRDRAFSTTDLNAQGCRIPQPIQAALESYIRAADGTLSLRTAFGLSHSPVLCLQSISHVRELEDGEADVIRTRHAGPVTQASLEQLANNEGLRLSWQEYRSGVLGYLESKGFAGISELMYNTMKVLMKTRR</sequence>
<evidence type="ECO:0000313" key="8">
    <source>
        <dbReference type="Proteomes" id="UP001197093"/>
    </source>
</evidence>
<dbReference type="GO" id="GO:0005634">
    <property type="term" value="C:nucleus"/>
    <property type="evidence" value="ECO:0007669"/>
    <property type="project" value="UniProtKB-SubCell"/>
</dbReference>
<dbReference type="Proteomes" id="UP001197093">
    <property type="component" value="Unassembled WGS sequence"/>
</dbReference>
<dbReference type="PANTHER" id="PTHR48208:SF2">
    <property type="entry name" value="CENTROMERE PROTEIN I"/>
    <property type="match status" value="1"/>
</dbReference>
<reference evidence="7" key="1">
    <citation type="submission" date="2023-02" db="EMBL/GenBank/DDBJ databases">
        <authorList>
            <person name="Palmer J.M."/>
        </authorList>
    </citation>
    <scope>NUCLEOTIDE SEQUENCE</scope>
    <source>
        <strain evidence="7">FW57</strain>
    </source>
</reference>
<organism evidence="7 8">
    <name type="scientific">Staphylotrichum longicolle</name>
    <dbReference type="NCBI Taxonomy" id="669026"/>
    <lineage>
        <taxon>Eukaryota</taxon>
        <taxon>Fungi</taxon>
        <taxon>Dikarya</taxon>
        <taxon>Ascomycota</taxon>
        <taxon>Pezizomycotina</taxon>
        <taxon>Sordariomycetes</taxon>
        <taxon>Sordariomycetidae</taxon>
        <taxon>Sordariales</taxon>
        <taxon>Chaetomiaceae</taxon>
        <taxon>Staphylotrichum</taxon>
    </lineage>
</organism>
<keyword evidence="4" id="KW-0158">Chromosome</keyword>
<dbReference type="GO" id="GO:0000939">
    <property type="term" value="C:inner kinetochore"/>
    <property type="evidence" value="ECO:0007669"/>
    <property type="project" value="TreeGrafter"/>
</dbReference>
<name>A0AAD4F169_9PEZI</name>
<accession>A0AAD4F169</accession>
<evidence type="ECO:0000256" key="5">
    <source>
        <dbReference type="ARBA" id="ARBA00023242"/>
    </source>
</evidence>
<proteinExistence type="inferred from homology"/>
<protein>
    <recommendedName>
        <fullName evidence="9">Mis6 domain-containing protein</fullName>
    </recommendedName>
</protein>
<keyword evidence="5" id="KW-0539">Nucleus</keyword>
<gene>
    <name evidence="7" type="ORF">NEMBOFW57_005953</name>
</gene>
<dbReference type="GO" id="GO:0034080">
    <property type="term" value="P:CENP-A containing chromatin assembly"/>
    <property type="evidence" value="ECO:0007669"/>
    <property type="project" value="TreeGrafter"/>
</dbReference>
<dbReference type="GO" id="GO:0000070">
    <property type="term" value="P:mitotic sister chromatid segregation"/>
    <property type="evidence" value="ECO:0007669"/>
    <property type="project" value="TreeGrafter"/>
</dbReference>
<dbReference type="EMBL" id="JAHCVI010000002">
    <property type="protein sequence ID" value="KAG7289582.1"/>
    <property type="molecule type" value="Genomic_DNA"/>
</dbReference>
<comment type="subcellular location">
    <subcellularLocation>
        <location evidence="2">Chromosome</location>
        <location evidence="2">Centromere</location>
    </subcellularLocation>
    <subcellularLocation>
        <location evidence="1">Nucleus</location>
    </subcellularLocation>
</comment>
<dbReference type="InterPro" id="IPR012485">
    <property type="entry name" value="CENP-I"/>
</dbReference>